<dbReference type="EMBL" id="JAXCGZ010004673">
    <property type="protein sequence ID" value="KAK7081576.1"/>
    <property type="molecule type" value="Genomic_DNA"/>
</dbReference>
<dbReference type="InterPro" id="IPR000782">
    <property type="entry name" value="FAS1_domain"/>
</dbReference>
<dbReference type="SMART" id="SM00554">
    <property type="entry name" value="FAS1"/>
    <property type="match status" value="1"/>
</dbReference>
<reference evidence="2 3" key="1">
    <citation type="submission" date="2023-11" db="EMBL/GenBank/DDBJ databases">
        <title>Halocaridina rubra genome assembly.</title>
        <authorList>
            <person name="Smith C."/>
        </authorList>
    </citation>
    <scope>NUCLEOTIDE SEQUENCE [LARGE SCALE GENOMIC DNA]</scope>
    <source>
        <strain evidence="2">EP-1</strain>
        <tissue evidence="2">Whole</tissue>
    </source>
</reference>
<dbReference type="InterPro" id="IPR050904">
    <property type="entry name" value="Adhesion/Biosynth-related"/>
</dbReference>
<protein>
    <submittedName>
        <fullName evidence="2">Fatty acid synthase beta subunit fas1</fullName>
    </submittedName>
</protein>
<dbReference type="Pfam" id="PF02469">
    <property type="entry name" value="Fasciclin"/>
    <property type="match status" value="2"/>
</dbReference>
<gene>
    <name evidence="2" type="primary">Fas1_1</name>
    <name evidence="2" type="ORF">SK128_014051</name>
</gene>
<dbReference type="GO" id="GO:0005615">
    <property type="term" value="C:extracellular space"/>
    <property type="evidence" value="ECO:0007669"/>
    <property type="project" value="TreeGrafter"/>
</dbReference>
<feature type="domain" description="FAS1" evidence="1">
    <location>
        <begin position="55"/>
        <end position="212"/>
    </location>
</feature>
<evidence type="ECO:0000313" key="3">
    <source>
        <dbReference type="Proteomes" id="UP001381693"/>
    </source>
</evidence>
<sequence length="249" mass="27579">MSNGRKLYFAVNQPKAVVPVISLEGGGVNATVTTPDIAAKNGVIHIIDHILGIPSQTVYVKLSTDPMLSATFNLSTQDGWNKRLNSREEKFTLFVPSNGAWEFIHRTLPSAFKKLFMGEFPNHVKYILERHMIVGQDWSLEELAALTTNSTPPRGPNHGERLQMTRGKIYFQARVMNRGGEYYIEWNGIKAKVIRPDVECVNGVVHVVDKVLMKNRDVTVSGSTTPSVTGLAALLSTLITVAFARALHH</sequence>
<dbReference type="PANTHER" id="PTHR10900:SF77">
    <property type="entry name" value="FI19380P1"/>
    <property type="match status" value="1"/>
</dbReference>
<proteinExistence type="predicted"/>
<feature type="domain" description="FAS1" evidence="1">
    <location>
        <begin position="1"/>
        <end position="51"/>
    </location>
</feature>
<dbReference type="InterPro" id="IPR036378">
    <property type="entry name" value="FAS1_dom_sf"/>
</dbReference>
<organism evidence="2 3">
    <name type="scientific">Halocaridina rubra</name>
    <name type="common">Hawaiian red shrimp</name>
    <dbReference type="NCBI Taxonomy" id="373956"/>
    <lineage>
        <taxon>Eukaryota</taxon>
        <taxon>Metazoa</taxon>
        <taxon>Ecdysozoa</taxon>
        <taxon>Arthropoda</taxon>
        <taxon>Crustacea</taxon>
        <taxon>Multicrustacea</taxon>
        <taxon>Malacostraca</taxon>
        <taxon>Eumalacostraca</taxon>
        <taxon>Eucarida</taxon>
        <taxon>Decapoda</taxon>
        <taxon>Pleocyemata</taxon>
        <taxon>Caridea</taxon>
        <taxon>Atyoidea</taxon>
        <taxon>Atyidae</taxon>
        <taxon>Halocaridina</taxon>
    </lineage>
</organism>
<dbReference type="SUPFAM" id="SSF82153">
    <property type="entry name" value="FAS1 domain"/>
    <property type="match status" value="1"/>
</dbReference>
<dbReference type="AlphaFoldDB" id="A0AAN9A5M9"/>
<accession>A0AAN9A5M9</accession>
<evidence type="ECO:0000313" key="2">
    <source>
        <dbReference type="EMBL" id="KAK7081576.1"/>
    </source>
</evidence>
<dbReference type="PROSITE" id="PS50213">
    <property type="entry name" value="FAS1"/>
    <property type="match status" value="2"/>
</dbReference>
<dbReference type="PANTHER" id="PTHR10900">
    <property type="entry name" value="PERIOSTIN-RELATED"/>
    <property type="match status" value="1"/>
</dbReference>
<keyword evidence="3" id="KW-1185">Reference proteome</keyword>
<dbReference type="Proteomes" id="UP001381693">
    <property type="component" value="Unassembled WGS sequence"/>
</dbReference>
<evidence type="ECO:0000259" key="1">
    <source>
        <dbReference type="PROSITE" id="PS50213"/>
    </source>
</evidence>
<name>A0AAN9A5M9_HALRR</name>
<comment type="caution">
    <text evidence="2">The sequence shown here is derived from an EMBL/GenBank/DDBJ whole genome shotgun (WGS) entry which is preliminary data.</text>
</comment>
<dbReference type="Gene3D" id="2.30.180.10">
    <property type="entry name" value="FAS1 domain"/>
    <property type="match status" value="2"/>
</dbReference>